<protein>
    <submittedName>
        <fullName evidence="1">Uncharacterized protein</fullName>
    </submittedName>
</protein>
<sequence length="128" mass="14338">MPPIMAAYIKLLMLCLLFLVFGIQKSSALQPANNGVTVTTAVKSHTHNIPSFDNSGHDLFDFNQGILVKKAVSDSANPYKQSNNLHPAAKTDSQKLITFKEYTSFYTLHNRVKPAPKYYVFALRHILI</sequence>
<evidence type="ECO:0000313" key="1">
    <source>
        <dbReference type="EMBL" id="EFR54167.1"/>
    </source>
</evidence>
<dbReference type="EMBL" id="EQ973214">
    <property type="protein sequence ID" value="EFR54167.1"/>
    <property type="molecule type" value="Genomic_DNA"/>
</dbReference>
<keyword evidence="2" id="KW-1185">Reference proteome</keyword>
<accession>A0ABN0BMR0</accession>
<dbReference type="Proteomes" id="UP000005101">
    <property type="component" value="Unassembled WGS sequence"/>
</dbReference>
<gene>
    <name evidence="1" type="ORF">BFAG_02864</name>
</gene>
<proteinExistence type="predicted"/>
<evidence type="ECO:0000313" key="2">
    <source>
        <dbReference type="Proteomes" id="UP000005101"/>
    </source>
</evidence>
<reference evidence="1 2" key="1">
    <citation type="submission" date="2008-12" db="EMBL/GenBank/DDBJ databases">
        <title>Annotation of Bacteroides fragilis strain 3_1_12.</title>
        <authorList>
            <consortium name="The Broad Institute Genome Sequencing Platform"/>
            <person name="Ward D."/>
            <person name="Young S.K."/>
            <person name="Kodira C.D."/>
            <person name="Zeng Q."/>
            <person name="Koehrsen M."/>
            <person name="Alvarado L."/>
            <person name="Berlin A."/>
            <person name="Borenstein D."/>
            <person name="Chen Z."/>
            <person name="Engels R."/>
            <person name="Freedman E."/>
            <person name="Gellesch M."/>
            <person name="Goldberg J."/>
            <person name="Griggs A."/>
            <person name="Gujja S."/>
            <person name="Heiman D."/>
            <person name="Hepburn T."/>
            <person name="Howarth C."/>
            <person name="Jen D."/>
            <person name="Larson L."/>
            <person name="Lewis B."/>
            <person name="Mehta T."/>
            <person name="Park D."/>
            <person name="Pearson M."/>
            <person name="Roberts A."/>
            <person name="Saif S."/>
            <person name="Shea T."/>
            <person name="Shenoy N."/>
            <person name="Sisk P."/>
            <person name="Stolte C."/>
            <person name="Sykes S."/>
            <person name="Walk T."/>
            <person name="White J."/>
            <person name="Yandava C."/>
            <person name="Allen-Vercoe E."/>
            <person name="Strauss J."/>
            <person name="Ambrose C."/>
            <person name="Lander E."/>
            <person name="Nusbaum C."/>
            <person name="Galagan J."/>
            <person name="Birren B."/>
        </authorList>
    </citation>
    <scope>NUCLEOTIDE SEQUENCE [LARGE SCALE GENOMIC DNA]</scope>
    <source>
        <strain evidence="1 2">3_1_12</strain>
    </source>
</reference>
<name>A0ABN0BMR0_BACFG</name>
<organism evidence="1 2">
    <name type="scientific">Bacteroides fragilis 3_1_12</name>
    <dbReference type="NCBI Taxonomy" id="457424"/>
    <lineage>
        <taxon>Bacteria</taxon>
        <taxon>Pseudomonadati</taxon>
        <taxon>Bacteroidota</taxon>
        <taxon>Bacteroidia</taxon>
        <taxon>Bacteroidales</taxon>
        <taxon>Bacteroidaceae</taxon>
        <taxon>Bacteroides</taxon>
    </lineage>
</organism>